<feature type="compositionally biased region" description="Pro residues" evidence="1">
    <location>
        <begin position="58"/>
        <end position="71"/>
    </location>
</feature>
<feature type="signal peptide" evidence="2">
    <location>
        <begin position="1"/>
        <end position="25"/>
    </location>
</feature>
<evidence type="ECO:0000313" key="3">
    <source>
        <dbReference type="EMBL" id="KAK3867698.1"/>
    </source>
</evidence>
<evidence type="ECO:0000313" key="4">
    <source>
        <dbReference type="Proteomes" id="UP001286313"/>
    </source>
</evidence>
<name>A0AAE1KB21_PETCI</name>
<dbReference type="PRINTS" id="PR01217">
    <property type="entry name" value="PRICHEXTENSN"/>
</dbReference>
<gene>
    <name evidence="3" type="ORF">Pcinc_026868</name>
</gene>
<evidence type="ECO:0000256" key="1">
    <source>
        <dbReference type="SAM" id="MobiDB-lite"/>
    </source>
</evidence>
<evidence type="ECO:0000256" key="2">
    <source>
        <dbReference type="SAM" id="SignalP"/>
    </source>
</evidence>
<protein>
    <submittedName>
        <fullName evidence="3">Uncharacterized protein</fullName>
    </submittedName>
</protein>
<keyword evidence="2" id="KW-0732">Signal</keyword>
<feature type="region of interest" description="Disordered" evidence="1">
    <location>
        <begin position="57"/>
        <end position="78"/>
    </location>
</feature>
<accession>A0AAE1KB21</accession>
<reference evidence="3" key="1">
    <citation type="submission" date="2023-10" db="EMBL/GenBank/DDBJ databases">
        <title>Genome assemblies of two species of porcelain crab, Petrolisthes cinctipes and Petrolisthes manimaculis (Anomura: Porcellanidae).</title>
        <authorList>
            <person name="Angst P."/>
        </authorList>
    </citation>
    <scope>NUCLEOTIDE SEQUENCE</scope>
    <source>
        <strain evidence="3">PB745_01</strain>
        <tissue evidence="3">Gill</tissue>
    </source>
</reference>
<keyword evidence="4" id="KW-1185">Reference proteome</keyword>
<dbReference type="Proteomes" id="UP001286313">
    <property type="component" value="Unassembled WGS sequence"/>
</dbReference>
<organism evidence="3 4">
    <name type="scientific">Petrolisthes cinctipes</name>
    <name type="common">Flat porcelain crab</name>
    <dbReference type="NCBI Taxonomy" id="88211"/>
    <lineage>
        <taxon>Eukaryota</taxon>
        <taxon>Metazoa</taxon>
        <taxon>Ecdysozoa</taxon>
        <taxon>Arthropoda</taxon>
        <taxon>Crustacea</taxon>
        <taxon>Multicrustacea</taxon>
        <taxon>Malacostraca</taxon>
        <taxon>Eumalacostraca</taxon>
        <taxon>Eucarida</taxon>
        <taxon>Decapoda</taxon>
        <taxon>Pleocyemata</taxon>
        <taxon>Anomura</taxon>
        <taxon>Galatheoidea</taxon>
        <taxon>Porcellanidae</taxon>
        <taxon>Petrolisthes</taxon>
    </lineage>
</organism>
<comment type="caution">
    <text evidence="3">The sequence shown here is derived from an EMBL/GenBank/DDBJ whole genome shotgun (WGS) entry which is preliminary data.</text>
</comment>
<dbReference type="AlphaFoldDB" id="A0AAE1KB21"/>
<sequence>MSLSHLSDLARWLAVVLTWPAVCFTYPQAPSPTHQPTPKPPALPIHSQTTCLTHPLPSLLPYPSTPKPPALPSHSQASCLTHPLPSLLPYTPTPKPPVPTFPSSDLILASGSDPGVSRKLLCEVIT</sequence>
<proteinExistence type="predicted"/>
<dbReference type="EMBL" id="JAWQEG010003149">
    <property type="protein sequence ID" value="KAK3867698.1"/>
    <property type="molecule type" value="Genomic_DNA"/>
</dbReference>
<feature type="chain" id="PRO_5041972389" evidence="2">
    <location>
        <begin position="26"/>
        <end position="126"/>
    </location>
</feature>